<dbReference type="EMBL" id="CM055743">
    <property type="protein sequence ID" value="KAJ7999635.1"/>
    <property type="molecule type" value="Genomic_DNA"/>
</dbReference>
<protein>
    <submittedName>
        <fullName evidence="1">Uncharacterized protein</fullName>
    </submittedName>
</protein>
<comment type="caution">
    <text evidence="1">The sequence shown here is derived from an EMBL/GenBank/DDBJ whole genome shotgun (WGS) entry which is preliminary data.</text>
</comment>
<reference evidence="1" key="1">
    <citation type="submission" date="2021-05" db="EMBL/GenBank/DDBJ databases">
        <authorList>
            <person name="Pan Q."/>
            <person name="Jouanno E."/>
            <person name="Zahm M."/>
            <person name="Klopp C."/>
            <person name="Cabau C."/>
            <person name="Louis A."/>
            <person name="Berthelot C."/>
            <person name="Parey E."/>
            <person name="Roest Crollius H."/>
            <person name="Montfort J."/>
            <person name="Robinson-Rechavi M."/>
            <person name="Bouchez O."/>
            <person name="Lampietro C."/>
            <person name="Lopez Roques C."/>
            <person name="Donnadieu C."/>
            <person name="Postlethwait J."/>
            <person name="Bobe J."/>
            <person name="Dillon D."/>
            <person name="Chandos A."/>
            <person name="von Hippel F."/>
            <person name="Guiguen Y."/>
        </authorList>
    </citation>
    <scope>NUCLEOTIDE SEQUENCE</scope>
    <source>
        <strain evidence="1">YG-Jan2019</strain>
    </source>
</reference>
<organism evidence="1 2">
    <name type="scientific">Dallia pectoralis</name>
    <name type="common">Alaska blackfish</name>
    <dbReference type="NCBI Taxonomy" id="75939"/>
    <lineage>
        <taxon>Eukaryota</taxon>
        <taxon>Metazoa</taxon>
        <taxon>Chordata</taxon>
        <taxon>Craniata</taxon>
        <taxon>Vertebrata</taxon>
        <taxon>Euteleostomi</taxon>
        <taxon>Actinopterygii</taxon>
        <taxon>Neopterygii</taxon>
        <taxon>Teleostei</taxon>
        <taxon>Protacanthopterygii</taxon>
        <taxon>Esociformes</taxon>
        <taxon>Umbridae</taxon>
        <taxon>Dallia</taxon>
    </lineage>
</organism>
<name>A0ACC2G841_DALPE</name>
<evidence type="ECO:0000313" key="2">
    <source>
        <dbReference type="Proteomes" id="UP001157502"/>
    </source>
</evidence>
<accession>A0ACC2G841</accession>
<sequence length="68" mass="7310">MKVAAGRKQVVKSRDAVDDYTAAKQNTFSNDGHISPREEGGVRRSELMFRTAGCRAGRLTSPLSEAAG</sequence>
<keyword evidence="2" id="KW-1185">Reference proteome</keyword>
<dbReference type="Proteomes" id="UP001157502">
    <property type="component" value="Chromosome 16"/>
</dbReference>
<proteinExistence type="predicted"/>
<evidence type="ECO:0000313" key="1">
    <source>
        <dbReference type="EMBL" id="KAJ7999635.1"/>
    </source>
</evidence>
<gene>
    <name evidence="1" type="ORF">DPEC_G00196450</name>
</gene>